<dbReference type="HOGENOM" id="CLU_940633_0_0_1"/>
<dbReference type="AlphaFoldDB" id="M3D7F8"/>
<reference evidence="2 3" key="1">
    <citation type="journal article" date="2012" name="PLoS Pathog.">
        <title>Diverse lifestyles and strategies of plant pathogenesis encoded in the genomes of eighteen Dothideomycetes fungi.</title>
        <authorList>
            <person name="Ohm R.A."/>
            <person name="Feau N."/>
            <person name="Henrissat B."/>
            <person name="Schoch C.L."/>
            <person name="Horwitz B.A."/>
            <person name="Barry K.W."/>
            <person name="Condon B.J."/>
            <person name="Copeland A.C."/>
            <person name="Dhillon B."/>
            <person name="Glaser F."/>
            <person name="Hesse C.N."/>
            <person name="Kosti I."/>
            <person name="LaButti K."/>
            <person name="Lindquist E.A."/>
            <person name="Lucas S."/>
            <person name="Salamov A.A."/>
            <person name="Bradshaw R.E."/>
            <person name="Ciuffetti L."/>
            <person name="Hamelin R.C."/>
            <person name="Kema G.H.J."/>
            <person name="Lawrence C."/>
            <person name="Scott J.A."/>
            <person name="Spatafora J.W."/>
            <person name="Turgeon B.G."/>
            <person name="de Wit P.J.G.M."/>
            <person name="Zhong S."/>
            <person name="Goodwin S.B."/>
            <person name="Grigoriev I.V."/>
        </authorList>
    </citation>
    <scope>NUCLEOTIDE SEQUENCE [LARGE SCALE GENOMIC DNA]</scope>
    <source>
        <strain evidence="2 3">SO2202</strain>
    </source>
</reference>
<dbReference type="GeneID" id="27898424"/>
<accession>M3D7F8</accession>
<dbReference type="Proteomes" id="UP000016931">
    <property type="component" value="Unassembled WGS sequence"/>
</dbReference>
<evidence type="ECO:0000256" key="1">
    <source>
        <dbReference type="SAM" id="MobiDB-lite"/>
    </source>
</evidence>
<name>M3D7F8_SPHMS</name>
<sequence>MAIAFHQAAQDTPQKSVKEVWDVASKARADVQPPRPVSEGQRATNTRPQPRRDEQIADIKALCNYISPALLVRISGNALSDLDLFYNNLRRAAQPFPFLELPVVVKNRIYGIVLGSGAGNRPVRQLHGSLPPLLAICKEIRQAARPVFFGTSVFLFDLISEPDTMENTVNRVLKQWLKVVVRTDTRCLARVELSLGGAVAAHDTIDICFTISPAHGLMVNVHGKGTATLKETAQQLVNAIEEMREAMGMHGEAIGMALHSGSDLWREAVLAIANLSVPAVAESELYEERDVKREEK</sequence>
<protein>
    <submittedName>
        <fullName evidence="2">Uncharacterized protein</fullName>
    </submittedName>
</protein>
<evidence type="ECO:0000313" key="2">
    <source>
        <dbReference type="EMBL" id="EMF13809.1"/>
    </source>
</evidence>
<feature type="compositionally biased region" description="Basic and acidic residues" evidence="1">
    <location>
        <begin position="16"/>
        <end position="29"/>
    </location>
</feature>
<organism evidence="2 3">
    <name type="scientific">Sphaerulina musiva (strain SO2202)</name>
    <name type="common">Poplar stem canker fungus</name>
    <name type="synonym">Septoria musiva</name>
    <dbReference type="NCBI Taxonomy" id="692275"/>
    <lineage>
        <taxon>Eukaryota</taxon>
        <taxon>Fungi</taxon>
        <taxon>Dikarya</taxon>
        <taxon>Ascomycota</taxon>
        <taxon>Pezizomycotina</taxon>
        <taxon>Dothideomycetes</taxon>
        <taxon>Dothideomycetidae</taxon>
        <taxon>Mycosphaerellales</taxon>
        <taxon>Mycosphaerellaceae</taxon>
        <taxon>Sphaerulina</taxon>
    </lineage>
</organism>
<gene>
    <name evidence="2" type="ORF">SEPMUDRAFT_116819</name>
</gene>
<dbReference type="OrthoDB" id="10644811at2759"/>
<feature type="region of interest" description="Disordered" evidence="1">
    <location>
        <begin position="1"/>
        <end position="53"/>
    </location>
</feature>
<evidence type="ECO:0000313" key="3">
    <source>
        <dbReference type="Proteomes" id="UP000016931"/>
    </source>
</evidence>
<dbReference type="RefSeq" id="XP_016761930.1">
    <property type="nucleotide sequence ID" value="XM_016901287.1"/>
</dbReference>
<dbReference type="EMBL" id="KB456263">
    <property type="protein sequence ID" value="EMF13809.1"/>
    <property type="molecule type" value="Genomic_DNA"/>
</dbReference>
<dbReference type="OMA" id="IDICFTI"/>
<proteinExistence type="predicted"/>
<keyword evidence="3" id="KW-1185">Reference proteome</keyword>